<evidence type="ECO:0000313" key="3">
    <source>
        <dbReference type="EMBL" id="PSB29186.1"/>
    </source>
</evidence>
<accession>A0A2T1E8W5</accession>
<keyword evidence="4" id="KW-1185">Reference proteome</keyword>
<dbReference type="InterPro" id="IPR010095">
    <property type="entry name" value="Cas12f1-like_TNB"/>
</dbReference>
<gene>
    <name evidence="3" type="ORF">C7B82_12185</name>
</gene>
<keyword evidence="1" id="KW-0238">DNA-binding</keyword>
<reference evidence="4" key="1">
    <citation type="submission" date="2018-02" db="EMBL/GenBank/DDBJ databases">
        <authorList>
            <person name="Moore K."/>
            <person name="Momper L."/>
        </authorList>
    </citation>
    <scope>NUCLEOTIDE SEQUENCE [LARGE SCALE GENOMIC DNA]</scope>
    <source>
        <strain evidence="4">ULC18</strain>
    </source>
</reference>
<evidence type="ECO:0000313" key="4">
    <source>
        <dbReference type="Proteomes" id="UP000239576"/>
    </source>
</evidence>
<dbReference type="AlphaFoldDB" id="A0A2T1E8W5"/>
<evidence type="ECO:0000259" key="2">
    <source>
        <dbReference type="Pfam" id="PF07282"/>
    </source>
</evidence>
<reference evidence="3 4" key="2">
    <citation type="submission" date="2018-03" db="EMBL/GenBank/DDBJ databases">
        <title>The ancient ancestry and fast evolution of plastids.</title>
        <authorList>
            <person name="Moore K.R."/>
            <person name="Magnabosco C."/>
            <person name="Momper L."/>
            <person name="Gold D.A."/>
            <person name="Bosak T."/>
            <person name="Fournier G.P."/>
        </authorList>
    </citation>
    <scope>NUCLEOTIDE SEQUENCE [LARGE SCALE GENOMIC DNA]</scope>
    <source>
        <strain evidence="3 4">ULC18</strain>
    </source>
</reference>
<comment type="caution">
    <text evidence="3">The sequence shown here is derived from an EMBL/GenBank/DDBJ whole genome shotgun (WGS) entry which is preliminary data.</text>
</comment>
<dbReference type="OrthoDB" id="551605at2"/>
<feature type="domain" description="Cas12f1-like TNB" evidence="2">
    <location>
        <begin position="10"/>
        <end position="65"/>
    </location>
</feature>
<name>A0A2T1E8W5_9CYAN</name>
<evidence type="ECO:0000256" key="1">
    <source>
        <dbReference type="ARBA" id="ARBA00023125"/>
    </source>
</evidence>
<sequence>MNKAILDAAWGELQQKTSAVAAKSGNLVWSTNPRCSSQECSVCHFISPTNREGEKFLCESCGTLDDWTLDKFIGQSSRGSSNRR</sequence>
<dbReference type="EMBL" id="PVWK01000064">
    <property type="protein sequence ID" value="PSB29186.1"/>
    <property type="molecule type" value="Genomic_DNA"/>
</dbReference>
<proteinExistence type="predicted"/>
<organism evidence="3 4">
    <name type="scientific">Stenomitos frigidus ULC18</name>
    <dbReference type="NCBI Taxonomy" id="2107698"/>
    <lineage>
        <taxon>Bacteria</taxon>
        <taxon>Bacillati</taxon>
        <taxon>Cyanobacteriota</taxon>
        <taxon>Cyanophyceae</taxon>
        <taxon>Leptolyngbyales</taxon>
        <taxon>Leptolyngbyaceae</taxon>
        <taxon>Stenomitos</taxon>
    </lineage>
</organism>
<dbReference type="GO" id="GO:0003677">
    <property type="term" value="F:DNA binding"/>
    <property type="evidence" value="ECO:0007669"/>
    <property type="project" value="UniProtKB-KW"/>
</dbReference>
<dbReference type="Pfam" id="PF07282">
    <property type="entry name" value="Cas12f1-like_TNB"/>
    <property type="match status" value="1"/>
</dbReference>
<dbReference type="Proteomes" id="UP000239576">
    <property type="component" value="Unassembled WGS sequence"/>
</dbReference>
<dbReference type="RefSeq" id="WP_106256572.1">
    <property type="nucleotide sequence ID" value="NZ_CAWNSW010000152.1"/>
</dbReference>
<protein>
    <recommendedName>
        <fullName evidence="2">Cas12f1-like TNB domain-containing protein</fullName>
    </recommendedName>
</protein>